<dbReference type="GO" id="GO:0016491">
    <property type="term" value="F:oxidoreductase activity"/>
    <property type="evidence" value="ECO:0007669"/>
    <property type="project" value="UniProtKB-KW"/>
</dbReference>
<dbReference type="InterPro" id="IPR036291">
    <property type="entry name" value="NAD(P)-bd_dom_sf"/>
</dbReference>
<dbReference type="InterPro" id="IPR002347">
    <property type="entry name" value="SDR_fam"/>
</dbReference>
<dbReference type="Pfam" id="PF00106">
    <property type="entry name" value="adh_short"/>
    <property type="match status" value="1"/>
</dbReference>
<name>A0A1I0S7L0_9BACT</name>
<protein>
    <submittedName>
        <fullName evidence="4">NADP-dependent 3-hydroxy acid dehydrogenase YdfG</fullName>
    </submittedName>
</protein>
<dbReference type="SUPFAM" id="SSF51735">
    <property type="entry name" value="NAD(P)-binding Rossmann-fold domains"/>
    <property type="match status" value="1"/>
</dbReference>
<keyword evidence="2" id="KW-0560">Oxidoreductase</keyword>
<evidence type="ECO:0000256" key="2">
    <source>
        <dbReference type="ARBA" id="ARBA00023002"/>
    </source>
</evidence>
<dbReference type="InterPro" id="IPR051911">
    <property type="entry name" value="SDR_oxidoreductase"/>
</dbReference>
<gene>
    <name evidence="4" type="ORF">SAMN04488122_4491</name>
</gene>
<dbReference type="PANTHER" id="PTHR43976">
    <property type="entry name" value="SHORT CHAIN DEHYDROGENASE"/>
    <property type="match status" value="1"/>
</dbReference>
<proteinExistence type="inferred from homology"/>
<comment type="similarity">
    <text evidence="1 3">Belongs to the short-chain dehydrogenases/reductases (SDR) family.</text>
</comment>
<evidence type="ECO:0000313" key="5">
    <source>
        <dbReference type="Proteomes" id="UP000199310"/>
    </source>
</evidence>
<dbReference type="Proteomes" id="UP000199310">
    <property type="component" value="Unassembled WGS sequence"/>
</dbReference>
<reference evidence="5" key="1">
    <citation type="submission" date="2016-10" db="EMBL/GenBank/DDBJ databases">
        <authorList>
            <person name="Varghese N."/>
            <person name="Submissions S."/>
        </authorList>
    </citation>
    <scope>NUCLEOTIDE SEQUENCE [LARGE SCALE GENOMIC DNA]</scope>
    <source>
        <strain evidence="5">DSM 3695</strain>
    </source>
</reference>
<dbReference type="OrthoDB" id="1235794at2"/>
<dbReference type="PROSITE" id="PS00061">
    <property type="entry name" value="ADH_SHORT"/>
    <property type="match status" value="1"/>
</dbReference>
<accession>A0A1I0S7L0</accession>
<sequence>MSKTILITGTSSGIGKATALHFAAQGWNVIATMRQPEKEQELIRHKNILVTTLDVQQPATINAAIQQGIAHFGHIDVLVNNAGYGEFGIFESTAREQVSTQFEVNVIGVMDTIRAILPHFRERKAGTILNISSGAGRFTLPLISLYCASKFALEGFSEALAFELAALNITVKIIEPGGTTTNFGKVSGDRFIANASIPDYDPFAAAAGKMFDSLSNMQLATAEEVAAVIYEAATDGTDTLRYAVGNEDFKQRLASRHTMPDQEYINAIKNSYLKFL</sequence>
<organism evidence="4 5">
    <name type="scientific">Chitinophaga arvensicola</name>
    <dbReference type="NCBI Taxonomy" id="29529"/>
    <lineage>
        <taxon>Bacteria</taxon>
        <taxon>Pseudomonadati</taxon>
        <taxon>Bacteroidota</taxon>
        <taxon>Chitinophagia</taxon>
        <taxon>Chitinophagales</taxon>
        <taxon>Chitinophagaceae</taxon>
        <taxon>Chitinophaga</taxon>
    </lineage>
</organism>
<keyword evidence="5" id="KW-1185">Reference proteome</keyword>
<dbReference type="CDD" id="cd05374">
    <property type="entry name" value="17beta-HSD-like_SDR_c"/>
    <property type="match status" value="1"/>
</dbReference>
<dbReference type="AlphaFoldDB" id="A0A1I0S7L0"/>
<evidence type="ECO:0000313" key="4">
    <source>
        <dbReference type="EMBL" id="SEW51764.1"/>
    </source>
</evidence>
<evidence type="ECO:0000256" key="3">
    <source>
        <dbReference type="RuleBase" id="RU000363"/>
    </source>
</evidence>
<dbReference type="EMBL" id="FOJG01000002">
    <property type="protein sequence ID" value="SEW51764.1"/>
    <property type="molecule type" value="Genomic_DNA"/>
</dbReference>
<dbReference type="Gene3D" id="3.40.50.720">
    <property type="entry name" value="NAD(P)-binding Rossmann-like Domain"/>
    <property type="match status" value="1"/>
</dbReference>
<dbReference type="PRINTS" id="PR00081">
    <property type="entry name" value="GDHRDH"/>
</dbReference>
<dbReference type="STRING" id="29529.SAMN04488122_4491"/>
<dbReference type="PRINTS" id="PR00080">
    <property type="entry name" value="SDRFAMILY"/>
</dbReference>
<dbReference type="InterPro" id="IPR020904">
    <property type="entry name" value="Sc_DH/Rdtase_CS"/>
</dbReference>
<evidence type="ECO:0000256" key="1">
    <source>
        <dbReference type="ARBA" id="ARBA00006484"/>
    </source>
</evidence>
<dbReference type="PANTHER" id="PTHR43976:SF16">
    <property type="entry name" value="SHORT-CHAIN DEHYDROGENASE_REDUCTASE FAMILY PROTEIN"/>
    <property type="match status" value="1"/>
</dbReference>
<dbReference type="RefSeq" id="WP_089898223.1">
    <property type="nucleotide sequence ID" value="NZ_FOJG01000002.1"/>
</dbReference>